<reference evidence="3" key="1">
    <citation type="submission" date="2017-03" db="EMBL/GenBank/DDBJ databases">
        <authorList>
            <person name="Rodrigo-Torres L."/>
            <person name="Arahal R.D."/>
            <person name="Lucena T."/>
        </authorList>
    </citation>
    <scope>NUCLEOTIDE SEQUENCE [LARGE SCALE GENOMIC DNA]</scope>
    <source>
        <strain evidence="3">CECT 8411</strain>
    </source>
</reference>
<dbReference type="EMBL" id="FWFP01000003">
    <property type="protein sequence ID" value="SLN30498.1"/>
    <property type="molecule type" value="Genomic_DNA"/>
</dbReference>
<gene>
    <name evidence="2" type="ORF">RUM8411_01237</name>
</gene>
<evidence type="ECO:0000313" key="3">
    <source>
        <dbReference type="Proteomes" id="UP000193778"/>
    </source>
</evidence>
<keyword evidence="3" id="KW-1185">Reference proteome</keyword>
<dbReference type="Proteomes" id="UP000193778">
    <property type="component" value="Unassembled WGS sequence"/>
</dbReference>
<name>A0A1X6YT18_9RHOB</name>
<evidence type="ECO:0000256" key="1">
    <source>
        <dbReference type="SAM" id="MobiDB-lite"/>
    </source>
</evidence>
<protein>
    <submittedName>
        <fullName evidence="2">Uncharacterized protein</fullName>
    </submittedName>
</protein>
<feature type="compositionally biased region" description="Basic and acidic residues" evidence="1">
    <location>
        <begin position="9"/>
        <end position="20"/>
    </location>
</feature>
<proteinExistence type="predicted"/>
<organism evidence="2 3">
    <name type="scientific">Ruegeria meonggei</name>
    <dbReference type="NCBI Taxonomy" id="1446476"/>
    <lineage>
        <taxon>Bacteria</taxon>
        <taxon>Pseudomonadati</taxon>
        <taxon>Pseudomonadota</taxon>
        <taxon>Alphaproteobacteria</taxon>
        <taxon>Rhodobacterales</taxon>
        <taxon>Roseobacteraceae</taxon>
        <taxon>Ruegeria</taxon>
    </lineage>
</organism>
<feature type="region of interest" description="Disordered" evidence="1">
    <location>
        <begin position="1"/>
        <end position="20"/>
    </location>
</feature>
<accession>A0A1X6YT18</accession>
<evidence type="ECO:0000313" key="2">
    <source>
        <dbReference type="EMBL" id="SLN30498.1"/>
    </source>
</evidence>
<dbReference type="AlphaFoldDB" id="A0A1X6YT18"/>
<sequence length="45" mass="5437">MEPVRVGAKRKEEAQSDEKQHKVLRLKEKWHIKATFMLMNYPARK</sequence>